<dbReference type="Proteomes" id="UP000230233">
    <property type="component" value="Chromosome II"/>
</dbReference>
<accession>A0A2G5VCQ3</accession>
<protein>
    <submittedName>
        <fullName evidence="1">Uncharacterized protein</fullName>
    </submittedName>
</protein>
<comment type="caution">
    <text evidence="1">The sequence shown here is derived from an EMBL/GenBank/DDBJ whole genome shotgun (WGS) entry which is preliminary data.</text>
</comment>
<reference evidence="2" key="1">
    <citation type="submission" date="2017-10" db="EMBL/GenBank/DDBJ databases">
        <title>Rapid genome shrinkage in a self-fertile nematode reveals novel sperm competition proteins.</title>
        <authorList>
            <person name="Yin D."/>
            <person name="Schwarz E.M."/>
            <person name="Thomas C.G."/>
            <person name="Felde R.L."/>
            <person name="Korf I.F."/>
            <person name="Cutter A.D."/>
            <person name="Schartner C.M."/>
            <person name="Ralston E.J."/>
            <person name="Meyer B.J."/>
            <person name="Haag E.S."/>
        </authorList>
    </citation>
    <scope>NUCLEOTIDE SEQUENCE [LARGE SCALE GENOMIC DNA]</scope>
    <source>
        <strain evidence="2">JU1422</strain>
    </source>
</reference>
<gene>
    <name evidence="1" type="primary">Cnig_chr_II.g8059</name>
    <name evidence="1" type="ORF">B9Z55_008059</name>
</gene>
<dbReference type="AlphaFoldDB" id="A0A2G5VCQ3"/>
<dbReference type="EMBL" id="PDUG01000002">
    <property type="protein sequence ID" value="PIC49461.1"/>
    <property type="molecule type" value="Genomic_DNA"/>
</dbReference>
<name>A0A2G5VCQ3_9PELO</name>
<keyword evidence="2" id="KW-1185">Reference proteome</keyword>
<sequence length="206" mass="23067">MDQQKSPEKSTTGRHVEITGIGLSTIVSKGAVWNPIDGVRTACVVFKLRCDCETLRKNGKLSLKKVSRSSKSELKKEPITTNTLLNFSRKSSAEKMGFPKEFKRRNPGLFGDFPSFHRLSLSVVLRSPRSYKPRSYSIHLIPLLDQGPVHYSKPWTAVAPSMSHQLCRLQTQKRMDQKKRARKALTTGRNVAITGIGLSTIESKSI</sequence>
<proteinExistence type="predicted"/>
<organism evidence="1 2">
    <name type="scientific">Caenorhabditis nigoni</name>
    <dbReference type="NCBI Taxonomy" id="1611254"/>
    <lineage>
        <taxon>Eukaryota</taxon>
        <taxon>Metazoa</taxon>
        <taxon>Ecdysozoa</taxon>
        <taxon>Nematoda</taxon>
        <taxon>Chromadorea</taxon>
        <taxon>Rhabditida</taxon>
        <taxon>Rhabditina</taxon>
        <taxon>Rhabditomorpha</taxon>
        <taxon>Rhabditoidea</taxon>
        <taxon>Rhabditidae</taxon>
        <taxon>Peloderinae</taxon>
        <taxon>Caenorhabditis</taxon>
    </lineage>
</organism>
<evidence type="ECO:0000313" key="1">
    <source>
        <dbReference type="EMBL" id="PIC49461.1"/>
    </source>
</evidence>
<evidence type="ECO:0000313" key="2">
    <source>
        <dbReference type="Proteomes" id="UP000230233"/>
    </source>
</evidence>